<dbReference type="Pfam" id="PF21805">
    <property type="entry name" value="Imm5_like"/>
    <property type="match status" value="1"/>
</dbReference>
<sequence length="177" mass="19130">MSRKLRKTYGGVNAPSVVALMRLIETQGKMTVANWMLDYAEREMLPLFARHCPGDARPAHAIAASREWLDGKVKLPYVKNIILNECHTAARELDDNPVAQAAASAIGQSAGSIHAAPHLLGLYFYAAAAIGYDRLGLDASAAEYEVVAEEVCADYTAALKAVAIDDEPNPAKCKWNC</sequence>
<feature type="domain" description="Imm-5-like" evidence="1">
    <location>
        <begin position="23"/>
        <end position="150"/>
    </location>
</feature>
<reference evidence="2" key="2">
    <citation type="submission" date="2020-01" db="EMBL/GenBank/DDBJ databases">
        <authorList>
            <person name="Campanaro S."/>
        </authorList>
    </citation>
    <scope>NUCLEOTIDE SEQUENCE</scope>
    <source>
        <strain evidence="2">AS01afH2WH_6</strain>
    </source>
</reference>
<dbReference type="EMBL" id="JAAXZR010000026">
    <property type="protein sequence ID" value="NLT80307.1"/>
    <property type="molecule type" value="Genomic_DNA"/>
</dbReference>
<proteinExistence type="predicted"/>
<organism evidence="2 3">
    <name type="scientific">Bifidobacterium crudilactis</name>
    <dbReference type="NCBI Taxonomy" id="327277"/>
    <lineage>
        <taxon>Bacteria</taxon>
        <taxon>Bacillati</taxon>
        <taxon>Actinomycetota</taxon>
        <taxon>Actinomycetes</taxon>
        <taxon>Bifidobacteriales</taxon>
        <taxon>Bifidobacteriaceae</taxon>
        <taxon>Bifidobacterium</taxon>
    </lineage>
</organism>
<accession>A0A971D0R0</accession>
<comment type="caution">
    <text evidence="2">The sequence shown here is derived from an EMBL/GenBank/DDBJ whole genome shotgun (WGS) entry which is preliminary data.</text>
</comment>
<name>A0A971D0R0_9BIFI</name>
<dbReference type="RefSeq" id="WP_273174418.1">
    <property type="nucleotide sequence ID" value="NZ_CP181270.1"/>
</dbReference>
<reference evidence="2" key="1">
    <citation type="journal article" date="2020" name="Biotechnol. Biofuels">
        <title>New insights from the biogas microbiome by comprehensive genome-resolved metagenomics of nearly 1600 species originating from multiple anaerobic digesters.</title>
        <authorList>
            <person name="Campanaro S."/>
            <person name="Treu L."/>
            <person name="Rodriguez-R L.M."/>
            <person name="Kovalovszki A."/>
            <person name="Ziels R.M."/>
            <person name="Maus I."/>
            <person name="Zhu X."/>
            <person name="Kougias P.G."/>
            <person name="Basile A."/>
            <person name="Luo G."/>
            <person name="Schluter A."/>
            <person name="Konstantinidis K.T."/>
            <person name="Angelidaki I."/>
        </authorList>
    </citation>
    <scope>NUCLEOTIDE SEQUENCE</scope>
    <source>
        <strain evidence="2">AS01afH2WH_6</strain>
    </source>
</reference>
<evidence type="ECO:0000259" key="1">
    <source>
        <dbReference type="Pfam" id="PF21805"/>
    </source>
</evidence>
<gene>
    <name evidence="2" type="ORF">GXW98_08510</name>
</gene>
<evidence type="ECO:0000313" key="3">
    <source>
        <dbReference type="Proteomes" id="UP000767327"/>
    </source>
</evidence>
<dbReference type="InterPro" id="IPR048667">
    <property type="entry name" value="Imm5-like"/>
</dbReference>
<dbReference type="AlphaFoldDB" id="A0A971D0R0"/>
<evidence type="ECO:0000313" key="2">
    <source>
        <dbReference type="EMBL" id="NLT80307.1"/>
    </source>
</evidence>
<dbReference type="Proteomes" id="UP000767327">
    <property type="component" value="Unassembled WGS sequence"/>
</dbReference>
<protein>
    <recommendedName>
        <fullName evidence="1">Imm-5-like domain-containing protein</fullName>
    </recommendedName>
</protein>